<keyword evidence="4 7" id="KW-0863">Zinc-finger</keyword>
<keyword evidence="3" id="KW-0677">Repeat</keyword>
<keyword evidence="11" id="KW-1185">Reference proteome</keyword>
<dbReference type="SUPFAM" id="SSF57667">
    <property type="entry name" value="beta-beta-alpha zinc fingers"/>
    <property type="match status" value="2"/>
</dbReference>
<name>A0A553P8M5_TIGCA</name>
<evidence type="ECO:0000256" key="2">
    <source>
        <dbReference type="ARBA" id="ARBA00022723"/>
    </source>
</evidence>
<evidence type="ECO:0000256" key="1">
    <source>
        <dbReference type="ARBA" id="ARBA00004123"/>
    </source>
</evidence>
<dbReference type="PROSITE" id="PS50157">
    <property type="entry name" value="ZINC_FINGER_C2H2_2"/>
    <property type="match status" value="5"/>
</dbReference>
<feature type="compositionally biased region" description="Basic and acidic residues" evidence="8">
    <location>
        <begin position="157"/>
        <end position="170"/>
    </location>
</feature>
<gene>
    <name evidence="10" type="ORF">TCAL_05044</name>
</gene>
<dbReference type="Gene3D" id="3.30.160.60">
    <property type="entry name" value="Classic Zinc Finger"/>
    <property type="match status" value="3"/>
</dbReference>
<evidence type="ECO:0000256" key="8">
    <source>
        <dbReference type="SAM" id="MobiDB-lite"/>
    </source>
</evidence>
<dbReference type="SMART" id="SM00355">
    <property type="entry name" value="ZnF_C2H2"/>
    <property type="match status" value="7"/>
</dbReference>
<dbReference type="FunFam" id="3.30.160.60:FF:000446">
    <property type="entry name" value="Zinc finger protein"/>
    <property type="match status" value="1"/>
</dbReference>
<evidence type="ECO:0000256" key="4">
    <source>
        <dbReference type="ARBA" id="ARBA00022771"/>
    </source>
</evidence>
<evidence type="ECO:0000313" key="11">
    <source>
        <dbReference type="Proteomes" id="UP000318571"/>
    </source>
</evidence>
<comment type="subcellular location">
    <subcellularLocation>
        <location evidence="1">Nucleus</location>
    </subcellularLocation>
</comment>
<reference evidence="10 11" key="1">
    <citation type="journal article" date="2018" name="Nat. Ecol. Evol.">
        <title>Genomic signatures of mitonuclear coevolution across populations of Tigriopus californicus.</title>
        <authorList>
            <person name="Barreto F.S."/>
            <person name="Watson E.T."/>
            <person name="Lima T.G."/>
            <person name="Willett C.S."/>
            <person name="Edmands S."/>
            <person name="Li W."/>
            <person name="Burton R.S."/>
        </authorList>
    </citation>
    <scope>NUCLEOTIDE SEQUENCE [LARGE SCALE GENOMIC DNA]</scope>
    <source>
        <strain evidence="10 11">San Diego</strain>
    </source>
</reference>
<feature type="non-terminal residue" evidence="10">
    <location>
        <position position="1"/>
    </location>
</feature>
<evidence type="ECO:0000256" key="5">
    <source>
        <dbReference type="ARBA" id="ARBA00022833"/>
    </source>
</evidence>
<dbReference type="PANTHER" id="PTHR24406">
    <property type="entry name" value="TRANSCRIPTIONAL REPRESSOR CTCFL-RELATED"/>
    <property type="match status" value="1"/>
</dbReference>
<feature type="domain" description="C2H2-type" evidence="9">
    <location>
        <begin position="590"/>
        <end position="618"/>
    </location>
</feature>
<dbReference type="GO" id="GO:0005634">
    <property type="term" value="C:nucleus"/>
    <property type="evidence" value="ECO:0007669"/>
    <property type="project" value="UniProtKB-SubCell"/>
</dbReference>
<evidence type="ECO:0000313" key="10">
    <source>
        <dbReference type="EMBL" id="TRY74032.1"/>
    </source>
</evidence>
<keyword evidence="6" id="KW-0539">Nucleus</keyword>
<dbReference type="InterPro" id="IPR036236">
    <property type="entry name" value="Znf_C2H2_sf"/>
</dbReference>
<keyword evidence="5" id="KW-0862">Zinc</keyword>
<comment type="caution">
    <text evidence="10">The sequence shown here is derived from an EMBL/GenBank/DDBJ whole genome shotgun (WGS) entry which is preliminary data.</text>
</comment>
<dbReference type="PROSITE" id="PS00028">
    <property type="entry name" value="ZINC_FINGER_C2H2_1"/>
    <property type="match status" value="4"/>
</dbReference>
<feature type="domain" description="C2H2-type" evidence="9">
    <location>
        <begin position="676"/>
        <end position="704"/>
    </location>
</feature>
<dbReference type="GO" id="GO:0008270">
    <property type="term" value="F:zinc ion binding"/>
    <property type="evidence" value="ECO:0007669"/>
    <property type="project" value="UniProtKB-KW"/>
</dbReference>
<feature type="domain" description="C2H2-type" evidence="9">
    <location>
        <begin position="564"/>
        <end position="587"/>
    </location>
</feature>
<evidence type="ECO:0000256" key="7">
    <source>
        <dbReference type="PROSITE-ProRule" id="PRU00042"/>
    </source>
</evidence>
<accession>A0A553P8M5</accession>
<proteinExistence type="predicted"/>
<dbReference type="AlphaFoldDB" id="A0A553P8M5"/>
<dbReference type="InterPro" id="IPR013087">
    <property type="entry name" value="Znf_C2H2_type"/>
</dbReference>
<dbReference type="EMBL" id="VCGU01000007">
    <property type="protein sequence ID" value="TRY74032.1"/>
    <property type="molecule type" value="Genomic_DNA"/>
</dbReference>
<feature type="compositionally biased region" description="Polar residues" evidence="8">
    <location>
        <begin position="107"/>
        <end position="117"/>
    </location>
</feature>
<feature type="region of interest" description="Disordered" evidence="8">
    <location>
        <begin position="105"/>
        <end position="124"/>
    </location>
</feature>
<dbReference type="Pfam" id="PF00096">
    <property type="entry name" value="zf-C2H2"/>
    <property type="match status" value="1"/>
</dbReference>
<feature type="domain" description="C2H2-type" evidence="9">
    <location>
        <begin position="705"/>
        <end position="730"/>
    </location>
</feature>
<sequence length="767" mass="88467">GSLSGLFQAILQEETDQIYFPDVPHENLKGFIDAIYEKLVLDLDPTWEDCDQSIVQLWTIPLDIGKWIAIPEVKVSVKSDKELATQPTQRKSRKVSKPALDIFKVGTGSSKNTTEDCSTNREDNLEIDDEALASLQDESIDPNFDYEAALKDDLVQSEEARHHEDSHHDDLDEDFDEDENAPTKKSRVQSRKSAAKSANKRTHTMHKNMQFVNKKGERGVYCVEALHAQIINREGTLSISHTSAPLKAAASSNHIRDLTRVKNVFHVLIGIRDNHEIFEGKPLAWTRPESSSQVVEQFDECVNVFSHVFGLSEADLISGQHLLNGQDGKTPMSYISDIQKRLFNKSTRFDLENELKDPEILQAHARPQRTFKELDIPLNDWTIDLHSHVSLFHDVVLVSIHKHAIECRQIHFVQNNPDLFGSILTRILYLVWSGGLQGSKIPRNDYIIDKYLHMKRITYRNKTAKKLLATEGDLPRKLPTFTCDICGETIQENAHGTKRSMHKRKHIIQNMECNCQLDKSGFDDKKRHYILFHSGWNVEPCPMCKWVGSKEALERHKAAMHSEVMCDECGKLCSNAEKLSSHRRSMHKMYQCKECLEEFVGFSKLKYHIGRFHSENVELLEMYKEKVKPESKKKKHPKVPEKGVFPCEKCGKIFKFDQSLKSQLKRNHGTEEDMPFRCKECGKRFFDKPKLKYHLMNVHIRSRPFICRYENCQSDFNNQSNLRQHEVKVHGALMGKVASINNYVSDEMMFTLAEVVHTSYNHRTEWI</sequence>
<dbReference type="Proteomes" id="UP000318571">
    <property type="component" value="Chromosome 3"/>
</dbReference>
<organism evidence="10 11">
    <name type="scientific">Tigriopus californicus</name>
    <name type="common">Marine copepod</name>
    <dbReference type="NCBI Taxonomy" id="6832"/>
    <lineage>
        <taxon>Eukaryota</taxon>
        <taxon>Metazoa</taxon>
        <taxon>Ecdysozoa</taxon>
        <taxon>Arthropoda</taxon>
        <taxon>Crustacea</taxon>
        <taxon>Multicrustacea</taxon>
        <taxon>Hexanauplia</taxon>
        <taxon>Copepoda</taxon>
        <taxon>Harpacticoida</taxon>
        <taxon>Harpacticidae</taxon>
        <taxon>Tigriopus</taxon>
    </lineage>
</organism>
<evidence type="ECO:0000259" key="9">
    <source>
        <dbReference type="PROSITE" id="PS50157"/>
    </source>
</evidence>
<feature type="domain" description="C2H2-type" evidence="9">
    <location>
        <begin position="645"/>
        <end position="673"/>
    </location>
</feature>
<dbReference type="InterPro" id="IPR050888">
    <property type="entry name" value="ZnF_C2H2-type_TF"/>
</dbReference>
<evidence type="ECO:0000256" key="6">
    <source>
        <dbReference type="ARBA" id="ARBA00023242"/>
    </source>
</evidence>
<evidence type="ECO:0000256" key="3">
    <source>
        <dbReference type="ARBA" id="ARBA00022737"/>
    </source>
</evidence>
<feature type="compositionally biased region" description="Basic residues" evidence="8">
    <location>
        <begin position="184"/>
        <end position="206"/>
    </location>
</feature>
<dbReference type="STRING" id="6832.A0A553P8M5"/>
<feature type="compositionally biased region" description="Acidic residues" evidence="8">
    <location>
        <begin position="171"/>
        <end position="180"/>
    </location>
</feature>
<feature type="region of interest" description="Disordered" evidence="8">
    <location>
        <begin position="157"/>
        <end position="207"/>
    </location>
</feature>
<keyword evidence="2" id="KW-0479">Metal-binding</keyword>
<protein>
    <recommendedName>
        <fullName evidence="9">C2H2-type domain-containing protein</fullName>
    </recommendedName>
</protein>